<keyword evidence="1" id="KW-1133">Transmembrane helix</keyword>
<evidence type="ECO:0000256" key="1">
    <source>
        <dbReference type="SAM" id="Phobius"/>
    </source>
</evidence>
<dbReference type="RefSeq" id="WP_336349079.1">
    <property type="nucleotide sequence ID" value="NZ_JAZAQL010000001.1"/>
</dbReference>
<dbReference type="Proteomes" id="UP001596395">
    <property type="component" value="Unassembled WGS sequence"/>
</dbReference>
<comment type="caution">
    <text evidence="2">The sequence shown here is derived from an EMBL/GenBank/DDBJ whole genome shotgun (WGS) entry which is preliminary data.</text>
</comment>
<dbReference type="InterPro" id="IPR058337">
    <property type="entry name" value="DUF8024"/>
</dbReference>
<dbReference type="EMBL" id="JBHSXN010000001">
    <property type="protein sequence ID" value="MFC6952086.1"/>
    <property type="molecule type" value="Genomic_DNA"/>
</dbReference>
<protein>
    <recommendedName>
        <fullName evidence="4">Flagellin N-terminal-like domain-containing protein</fullName>
    </recommendedName>
</protein>
<keyword evidence="3" id="KW-1185">Reference proteome</keyword>
<organism evidence="2 3">
    <name type="scientific">Halorubellus litoreus</name>
    <dbReference type="NCBI Taxonomy" id="755308"/>
    <lineage>
        <taxon>Archaea</taxon>
        <taxon>Methanobacteriati</taxon>
        <taxon>Methanobacteriota</taxon>
        <taxon>Stenosarchaea group</taxon>
        <taxon>Halobacteria</taxon>
        <taxon>Halobacteriales</taxon>
        <taxon>Halorubellaceae</taxon>
        <taxon>Halorubellus</taxon>
    </lineage>
</organism>
<keyword evidence="1" id="KW-0472">Membrane</keyword>
<feature type="transmembrane region" description="Helical" evidence="1">
    <location>
        <begin position="28"/>
        <end position="56"/>
    </location>
</feature>
<evidence type="ECO:0008006" key="4">
    <source>
        <dbReference type="Google" id="ProtNLM"/>
    </source>
</evidence>
<name>A0ABD5VAL7_9EURY</name>
<evidence type="ECO:0000313" key="3">
    <source>
        <dbReference type="Proteomes" id="UP001596395"/>
    </source>
</evidence>
<keyword evidence="1" id="KW-0812">Transmembrane</keyword>
<sequence length="72" mass="7002">MSTGTFWLVSELQTAAESFGTAASVDPLSAALVLIGGLITAGASLAFGALALGGILDAFGDSFSQSPPPGSN</sequence>
<gene>
    <name evidence="2" type="ORF">ACFQGB_04350</name>
</gene>
<evidence type="ECO:0000313" key="2">
    <source>
        <dbReference type="EMBL" id="MFC6952086.1"/>
    </source>
</evidence>
<proteinExistence type="predicted"/>
<dbReference type="Pfam" id="PF26067">
    <property type="entry name" value="DUF8024"/>
    <property type="match status" value="1"/>
</dbReference>
<dbReference type="AlphaFoldDB" id="A0ABD5VAL7"/>
<accession>A0ABD5VAL7</accession>
<reference evidence="2 3" key="1">
    <citation type="journal article" date="2019" name="Int. J. Syst. Evol. Microbiol.">
        <title>The Global Catalogue of Microorganisms (GCM) 10K type strain sequencing project: providing services to taxonomists for standard genome sequencing and annotation.</title>
        <authorList>
            <consortium name="The Broad Institute Genomics Platform"/>
            <consortium name="The Broad Institute Genome Sequencing Center for Infectious Disease"/>
            <person name="Wu L."/>
            <person name="Ma J."/>
        </authorList>
    </citation>
    <scope>NUCLEOTIDE SEQUENCE [LARGE SCALE GENOMIC DNA]</scope>
    <source>
        <strain evidence="2 3">GX26</strain>
    </source>
</reference>